<dbReference type="AlphaFoldDB" id="A0AAV4U3Y9"/>
<protein>
    <submittedName>
        <fullName evidence="1">Uncharacterized protein</fullName>
    </submittedName>
</protein>
<organism evidence="1 2">
    <name type="scientific">Caerostris darwini</name>
    <dbReference type="NCBI Taxonomy" id="1538125"/>
    <lineage>
        <taxon>Eukaryota</taxon>
        <taxon>Metazoa</taxon>
        <taxon>Ecdysozoa</taxon>
        <taxon>Arthropoda</taxon>
        <taxon>Chelicerata</taxon>
        <taxon>Arachnida</taxon>
        <taxon>Araneae</taxon>
        <taxon>Araneomorphae</taxon>
        <taxon>Entelegynae</taxon>
        <taxon>Araneoidea</taxon>
        <taxon>Araneidae</taxon>
        <taxon>Caerostris</taxon>
    </lineage>
</organism>
<sequence>MANFFRRAAWKQQMTLCANNLYLSSLENSFSVFISTFIGFRNGQKKKKNAAKNSSELGKRTFCVCSPRVPVRSLTVLSWKDASANIFLDSMAGCLVEMAVSFCREA</sequence>
<evidence type="ECO:0000313" key="1">
    <source>
        <dbReference type="EMBL" id="GIY52445.1"/>
    </source>
</evidence>
<reference evidence="1 2" key="1">
    <citation type="submission" date="2021-06" db="EMBL/GenBank/DDBJ databases">
        <title>Caerostris darwini draft genome.</title>
        <authorList>
            <person name="Kono N."/>
            <person name="Arakawa K."/>
        </authorList>
    </citation>
    <scope>NUCLEOTIDE SEQUENCE [LARGE SCALE GENOMIC DNA]</scope>
</reference>
<comment type="caution">
    <text evidence="1">The sequence shown here is derived from an EMBL/GenBank/DDBJ whole genome shotgun (WGS) entry which is preliminary data.</text>
</comment>
<keyword evidence="2" id="KW-1185">Reference proteome</keyword>
<evidence type="ECO:0000313" key="2">
    <source>
        <dbReference type="Proteomes" id="UP001054837"/>
    </source>
</evidence>
<proteinExistence type="predicted"/>
<dbReference type="Proteomes" id="UP001054837">
    <property type="component" value="Unassembled WGS sequence"/>
</dbReference>
<dbReference type="EMBL" id="BPLQ01010670">
    <property type="protein sequence ID" value="GIY52445.1"/>
    <property type="molecule type" value="Genomic_DNA"/>
</dbReference>
<gene>
    <name evidence="1" type="ORF">CDAR_181161</name>
</gene>
<name>A0AAV4U3Y9_9ARAC</name>
<accession>A0AAV4U3Y9</accession>